<evidence type="ECO:0000256" key="1">
    <source>
        <dbReference type="ARBA" id="ARBA00023015"/>
    </source>
</evidence>
<organism evidence="5 6">
    <name type="scientific">Streptomyces acidiscabies</name>
    <dbReference type="NCBI Taxonomy" id="42234"/>
    <lineage>
        <taxon>Bacteria</taxon>
        <taxon>Bacillati</taxon>
        <taxon>Actinomycetota</taxon>
        <taxon>Actinomycetes</taxon>
        <taxon>Kitasatosporales</taxon>
        <taxon>Streptomycetaceae</taxon>
        <taxon>Streptomyces</taxon>
    </lineage>
</organism>
<evidence type="ECO:0000313" key="6">
    <source>
        <dbReference type="Proteomes" id="UP001272987"/>
    </source>
</evidence>
<dbReference type="EMBL" id="JARAWP010000040">
    <property type="protein sequence ID" value="MDX3024983.1"/>
    <property type="molecule type" value="Genomic_DNA"/>
</dbReference>
<keyword evidence="6" id="KW-1185">Reference proteome</keyword>
<keyword evidence="3" id="KW-0804">Transcription</keyword>
<dbReference type="SUPFAM" id="SSF64288">
    <property type="entry name" value="Chorismate lyase-like"/>
    <property type="match status" value="1"/>
</dbReference>
<sequence>MSDVHADDQAGYPHERVARAIRERIASGTWPPGHRLPSRQALARELLDGDGGENAVRRAQEALIEQGVLEARQGSGTYVSRPRKRRVLKAPWCGLLPEGVDGTWTTLSTPRVTAPEPIAGRLGIADGALCVRAEYAVHVAGGSPLLAVTSWEPMALTGTSPVVLPGHGPYAHRTVAERMAQAGLRVTTVTETLTPVVLDRVQARRVSAPAGSAATVIARTHVTADGRAVETADILVPAHHWELSYHHPVSSGPPES</sequence>
<dbReference type="InterPro" id="IPR011663">
    <property type="entry name" value="UTRA"/>
</dbReference>
<reference evidence="5 6" key="1">
    <citation type="journal article" date="2023" name="Microb. Genom.">
        <title>Mesoterricola silvestris gen. nov., sp. nov., Mesoterricola sediminis sp. nov., Geothrix oryzae sp. nov., Geothrix edaphica sp. nov., Geothrix rubra sp. nov., and Geothrix limicola sp. nov., six novel members of Acidobacteriota isolated from soils.</title>
        <authorList>
            <person name="Weisberg A.J."/>
            <person name="Pearce E."/>
            <person name="Kramer C.G."/>
            <person name="Chang J.H."/>
            <person name="Clarke C.R."/>
        </authorList>
    </citation>
    <scope>NUCLEOTIDE SEQUENCE [LARGE SCALE GENOMIC DNA]</scope>
    <source>
        <strain evidence="5 6">NB05-1H</strain>
    </source>
</reference>
<comment type="caution">
    <text evidence="5">The sequence shown here is derived from an EMBL/GenBank/DDBJ whole genome shotgun (WGS) entry which is preliminary data.</text>
</comment>
<feature type="domain" description="HTH gntR-type" evidence="4">
    <location>
        <begin position="11"/>
        <end position="82"/>
    </location>
</feature>
<evidence type="ECO:0000256" key="3">
    <source>
        <dbReference type="ARBA" id="ARBA00023163"/>
    </source>
</evidence>
<dbReference type="PANTHER" id="PTHR44846">
    <property type="entry name" value="MANNOSYL-D-GLYCERATE TRANSPORT/METABOLISM SYSTEM REPRESSOR MNGR-RELATED"/>
    <property type="match status" value="1"/>
</dbReference>
<dbReference type="CDD" id="cd07377">
    <property type="entry name" value="WHTH_GntR"/>
    <property type="match status" value="1"/>
</dbReference>
<accession>A0ABU4ME62</accession>
<evidence type="ECO:0000256" key="2">
    <source>
        <dbReference type="ARBA" id="ARBA00023125"/>
    </source>
</evidence>
<evidence type="ECO:0000313" key="5">
    <source>
        <dbReference type="EMBL" id="MDX3024983.1"/>
    </source>
</evidence>
<name>A0ABU4ME62_9ACTN</name>
<keyword evidence="2" id="KW-0238">DNA-binding</keyword>
<dbReference type="InterPro" id="IPR000524">
    <property type="entry name" value="Tscrpt_reg_HTH_GntR"/>
</dbReference>
<dbReference type="RefSeq" id="WP_319167389.1">
    <property type="nucleotide sequence ID" value="NZ_JARAWP010000040.1"/>
</dbReference>
<keyword evidence="1" id="KW-0805">Transcription regulation</keyword>
<dbReference type="SMART" id="SM00866">
    <property type="entry name" value="UTRA"/>
    <property type="match status" value="1"/>
</dbReference>
<proteinExistence type="predicted"/>
<dbReference type="PANTHER" id="PTHR44846:SF17">
    <property type="entry name" value="GNTR-FAMILY TRANSCRIPTIONAL REGULATOR"/>
    <property type="match status" value="1"/>
</dbReference>
<dbReference type="InterPro" id="IPR028978">
    <property type="entry name" value="Chorismate_lyase_/UTRA_dom_sf"/>
</dbReference>
<dbReference type="Pfam" id="PF07702">
    <property type="entry name" value="UTRA"/>
    <property type="match status" value="1"/>
</dbReference>
<evidence type="ECO:0000259" key="4">
    <source>
        <dbReference type="PROSITE" id="PS50949"/>
    </source>
</evidence>
<dbReference type="InterPro" id="IPR036390">
    <property type="entry name" value="WH_DNA-bd_sf"/>
</dbReference>
<dbReference type="SUPFAM" id="SSF46785">
    <property type="entry name" value="Winged helix' DNA-binding domain"/>
    <property type="match status" value="1"/>
</dbReference>
<dbReference type="SMART" id="SM00345">
    <property type="entry name" value="HTH_GNTR"/>
    <property type="match status" value="1"/>
</dbReference>
<dbReference type="InterPro" id="IPR036388">
    <property type="entry name" value="WH-like_DNA-bd_sf"/>
</dbReference>
<protein>
    <submittedName>
        <fullName evidence="5">GntR family transcriptional regulator</fullName>
    </submittedName>
</protein>
<dbReference type="InterPro" id="IPR050679">
    <property type="entry name" value="Bact_HTH_transcr_reg"/>
</dbReference>
<gene>
    <name evidence="5" type="ORF">PV666_45035</name>
</gene>
<dbReference type="Pfam" id="PF00392">
    <property type="entry name" value="GntR"/>
    <property type="match status" value="1"/>
</dbReference>
<dbReference type="Gene3D" id="3.40.1410.10">
    <property type="entry name" value="Chorismate lyase-like"/>
    <property type="match status" value="1"/>
</dbReference>
<dbReference type="Proteomes" id="UP001272987">
    <property type="component" value="Unassembled WGS sequence"/>
</dbReference>
<dbReference type="Gene3D" id="1.10.10.10">
    <property type="entry name" value="Winged helix-like DNA-binding domain superfamily/Winged helix DNA-binding domain"/>
    <property type="match status" value="1"/>
</dbReference>
<dbReference type="PROSITE" id="PS50949">
    <property type="entry name" value="HTH_GNTR"/>
    <property type="match status" value="1"/>
</dbReference>